<keyword evidence="4" id="KW-1185">Reference proteome</keyword>
<dbReference type="Proteomes" id="UP000694846">
    <property type="component" value="Unplaced"/>
</dbReference>
<evidence type="ECO:0000313" key="5">
    <source>
        <dbReference type="RefSeq" id="XP_025407361.1"/>
    </source>
</evidence>
<sequence length="188" mass="21696">MAIVDPEYKFICIDVGGYGRNLDGGILEDSAIGKRLEMGNLNLPTNKPLPGQVEDSPMVLIGDEAFALKPYLLKPFPRRQSRNNIQLDNYNYRLCRARRVVENAFRILTKKWRIYNRLIEVKEETTIKIIMATCILHNFIRVQNCNIDTIEPDENDSISTLGELSINDRRGTNESLRIRDNFIDFFNS</sequence>
<protein>
    <submittedName>
        <fullName evidence="5">Protein ALP1-like</fullName>
    </submittedName>
</protein>
<evidence type="ECO:0000256" key="1">
    <source>
        <dbReference type="ARBA" id="ARBA00001968"/>
    </source>
</evidence>
<dbReference type="Pfam" id="PF13359">
    <property type="entry name" value="DDE_Tnp_4"/>
    <property type="match status" value="1"/>
</dbReference>
<dbReference type="AlphaFoldDB" id="A0A8B8F9R4"/>
<organism evidence="4 5">
    <name type="scientific">Sipha flava</name>
    <name type="common">yellow sugarcane aphid</name>
    <dbReference type="NCBI Taxonomy" id="143950"/>
    <lineage>
        <taxon>Eukaryota</taxon>
        <taxon>Metazoa</taxon>
        <taxon>Ecdysozoa</taxon>
        <taxon>Arthropoda</taxon>
        <taxon>Hexapoda</taxon>
        <taxon>Insecta</taxon>
        <taxon>Pterygota</taxon>
        <taxon>Neoptera</taxon>
        <taxon>Paraneoptera</taxon>
        <taxon>Hemiptera</taxon>
        <taxon>Sternorrhyncha</taxon>
        <taxon>Aphidomorpha</taxon>
        <taxon>Aphidoidea</taxon>
        <taxon>Aphididae</taxon>
        <taxon>Sipha</taxon>
    </lineage>
</organism>
<dbReference type="InterPro" id="IPR027806">
    <property type="entry name" value="HARBI1_dom"/>
</dbReference>
<feature type="domain" description="DDE Tnp4" evidence="3">
    <location>
        <begin position="2"/>
        <end position="138"/>
    </location>
</feature>
<reference evidence="5" key="1">
    <citation type="submission" date="2025-08" db="UniProtKB">
        <authorList>
            <consortium name="RefSeq"/>
        </authorList>
    </citation>
    <scope>IDENTIFICATION</scope>
    <source>
        <tissue evidence="5">Whole body</tissue>
    </source>
</reference>
<keyword evidence="2" id="KW-0479">Metal-binding</keyword>
<dbReference type="OrthoDB" id="6583794at2759"/>
<evidence type="ECO:0000259" key="3">
    <source>
        <dbReference type="Pfam" id="PF13359"/>
    </source>
</evidence>
<accession>A0A8B8F9R4</accession>
<comment type="cofactor">
    <cofactor evidence="1">
        <name>a divalent metal cation</name>
        <dbReference type="ChEBI" id="CHEBI:60240"/>
    </cofactor>
</comment>
<dbReference type="GO" id="GO:0046872">
    <property type="term" value="F:metal ion binding"/>
    <property type="evidence" value="ECO:0007669"/>
    <property type="project" value="UniProtKB-KW"/>
</dbReference>
<dbReference type="GeneID" id="112681312"/>
<proteinExistence type="predicted"/>
<name>A0A8B8F9R4_9HEMI</name>
<evidence type="ECO:0000313" key="4">
    <source>
        <dbReference type="Proteomes" id="UP000694846"/>
    </source>
</evidence>
<gene>
    <name evidence="5" type="primary">LOC112681312</name>
</gene>
<evidence type="ECO:0000256" key="2">
    <source>
        <dbReference type="ARBA" id="ARBA00022723"/>
    </source>
</evidence>
<dbReference type="RefSeq" id="XP_025407361.1">
    <property type="nucleotide sequence ID" value="XM_025551576.1"/>
</dbReference>